<evidence type="ECO:0000256" key="1">
    <source>
        <dbReference type="SAM" id="MobiDB-lite"/>
    </source>
</evidence>
<dbReference type="AlphaFoldDB" id="A0AAE1EVE4"/>
<comment type="caution">
    <text evidence="2">The sequence shown here is derived from an EMBL/GenBank/DDBJ whole genome shotgun (WGS) entry which is preliminary data.</text>
</comment>
<feature type="compositionally biased region" description="Polar residues" evidence="1">
    <location>
        <begin position="57"/>
        <end position="77"/>
    </location>
</feature>
<gene>
    <name evidence="2" type="ORF">Pcinc_032005</name>
</gene>
<evidence type="ECO:0000313" key="2">
    <source>
        <dbReference type="EMBL" id="KAK3862099.1"/>
    </source>
</evidence>
<protein>
    <submittedName>
        <fullName evidence="2">Uncharacterized protein</fullName>
    </submittedName>
</protein>
<proteinExistence type="predicted"/>
<dbReference type="EMBL" id="JAWQEG010004324">
    <property type="protein sequence ID" value="KAK3862099.1"/>
    <property type="molecule type" value="Genomic_DNA"/>
</dbReference>
<accession>A0AAE1EVE4</accession>
<evidence type="ECO:0000313" key="3">
    <source>
        <dbReference type="Proteomes" id="UP001286313"/>
    </source>
</evidence>
<organism evidence="2 3">
    <name type="scientific">Petrolisthes cinctipes</name>
    <name type="common">Flat porcelain crab</name>
    <dbReference type="NCBI Taxonomy" id="88211"/>
    <lineage>
        <taxon>Eukaryota</taxon>
        <taxon>Metazoa</taxon>
        <taxon>Ecdysozoa</taxon>
        <taxon>Arthropoda</taxon>
        <taxon>Crustacea</taxon>
        <taxon>Multicrustacea</taxon>
        <taxon>Malacostraca</taxon>
        <taxon>Eumalacostraca</taxon>
        <taxon>Eucarida</taxon>
        <taxon>Decapoda</taxon>
        <taxon>Pleocyemata</taxon>
        <taxon>Anomura</taxon>
        <taxon>Galatheoidea</taxon>
        <taxon>Porcellanidae</taxon>
        <taxon>Petrolisthes</taxon>
    </lineage>
</organism>
<keyword evidence="3" id="KW-1185">Reference proteome</keyword>
<feature type="region of interest" description="Disordered" evidence="1">
    <location>
        <begin position="57"/>
        <end position="88"/>
    </location>
</feature>
<reference evidence="2" key="1">
    <citation type="submission" date="2023-10" db="EMBL/GenBank/DDBJ databases">
        <title>Genome assemblies of two species of porcelain crab, Petrolisthes cinctipes and Petrolisthes manimaculis (Anomura: Porcellanidae).</title>
        <authorList>
            <person name="Angst P."/>
        </authorList>
    </citation>
    <scope>NUCLEOTIDE SEQUENCE</scope>
    <source>
        <strain evidence="2">PB745_01</strain>
        <tissue evidence="2">Gill</tissue>
    </source>
</reference>
<sequence>MRGRWGGTEMRRMDGVGENRSGGVELVGMGVVEWNWFDFTGIRQTYPTVKSIKNPQFFPANNPSTQNNPGITNQPANPRNHCNKGWGKKSGNLWERGRFYTKTQAPQPPPDFPTAALLLH</sequence>
<dbReference type="Proteomes" id="UP001286313">
    <property type="component" value="Unassembled WGS sequence"/>
</dbReference>
<name>A0AAE1EVE4_PETCI</name>
<feature type="region of interest" description="Disordered" evidence="1">
    <location>
        <begin position="100"/>
        <end position="120"/>
    </location>
</feature>